<keyword evidence="2" id="KW-1185">Reference proteome</keyword>
<protein>
    <submittedName>
        <fullName evidence="1">Uncharacterized protein</fullName>
    </submittedName>
</protein>
<dbReference type="EMBL" id="AECS01000021">
    <property type="protein sequence ID" value="EFQ04415.1"/>
    <property type="molecule type" value="Genomic_DNA"/>
</dbReference>
<dbReference type="Proteomes" id="UP000003195">
    <property type="component" value="Unassembled WGS sequence"/>
</dbReference>
<reference evidence="1 2" key="1">
    <citation type="submission" date="2010-08" db="EMBL/GenBank/DDBJ databases">
        <authorList>
            <person name="Weinstock G."/>
            <person name="Sodergren E."/>
            <person name="Clifton S."/>
            <person name="Fulton L."/>
            <person name="Fulton B."/>
            <person name="Courtney L."/>
            <person name="Fronick C."/>
            <person name="Harrison M."/>
            <person name="Strong C."/>
            <person name="Farmer C."/>
            <person name="Delahaunty K."/>
            <person name="Markovic C."/>
            <person name="Hall O."/>
            <person name="Minx P."/>
            <person name="Tomlinson C."/>
            <person name="Mitreva M."/>
            <person name="Hou S."/>
            <person name="Chen J."/>
            <person name="Wollam A."/>
            <person name="Pepin K.H."/>
            <person name="Johnson M."/>
            <person name="Bhonagiri V."/>
            <person name="Zhang X."/>
            <person name="Suruliraj S."/>
            <person name="Warren W."/>
            <person name="Chinwalla A."/>
            <person name="Mardis E.R."/>
            <person name="Wilson R.K."/>
        </authorList>
    </citation>
    <scope>NUCLEOTIDE SEQUENCE [LARGE SCALE GENOMIC DNA]</scope>
    <source>
        <strain evidence="1 2">F0359</strain>
    </source>
</reference>
<dbReference type="STRING" id="706434.HMPREF9429_00716"/>
<gene>
    <name evidence="1" type="ORF">HMPREF9429_00716</name>
</gene>
<comment type="caution">
    <text evidence="1">The sequence shown here is derived from an EMBL/GenBank/DDBJ whole genome shotgun (WGS) entry which is preliminary data.</text>
</comment>
<accession>E2ZB89</accession>
<organism evidence="1 2">
    <name type="scientific">Megasphaera micronuciformis F0359</name>
    <dbReference type="NCBI Taxonomy" id="706434"/>
    <lineage>
        <taxon>Bacteria</taxon>
        <taxon>Bacillati</taxon>
        <taxon>Bacillota</taxon>
        <taxon>Negativicutes</taxon>
        <taxon>Veillonellales</taxon>
        <taxon>Veillonellaceae</taxon>
        <taxon>Megasphaera</taxon>
    </lineage>
</organism>
<evidence type="ECO:0000313" key="2">
    <source>
        <dbReference type="Proteomes" id="UP000003195"/>
    </source>
</evidence>
<name>E2ZB89_9FIRM</name>
<proteinExistence type="predicted"/>
<dbReference type="AlphaFoldDB" id="E2ZB89"/>
<dbReference type="HOGENOM" id="CLU_3100615_0_0_9"/>
<sequence>MKLFRAFYADSERHSQEELLNRMKFRAFQGRPEEIIKNMNEQPCLFQYDVL</sequence>
<evidence type="ECO:0000313" key="1">
    <source>
        <dbReference type="EMBL" id="EFQ04415.1"/>
    </source>
</evidence>